<dbReference type="AlphaFoldDB" id="A0AA39I6F5"/>
<accession>A0AA39I6F5</accession>
<dbReference type="EMBL" id="JAUCMV010000002">
    <property type="protein sequence ID" value="KAK0418688.1"/>
    <property type="molecule type" value="Genomic_DNA"/>
</dbReference>
<sequence length="123" mass="15067">MSVQRGRPRIRDDDPSDPNRHNSEILRQRQRARLRREKEREQRARAARFAAESENLRRALYTVKQELASTRQELRVMTDAKERLEFERACDRFQMDELKKENEDMKWRLQDAAFYDQKVFHQM</sequence>
<evidence type="ECO:0000313" key="2">
    <source>
        <dbReference type="EMBL" id="KAK0418688.1"/>
    </source>
</evidence>
<feature type="region of interest" description="Disordered" evidence="1">
    <location>
        <begin position="1"/>
        <end position="40"/>
    </location>
</feature>
<dbReference type="Proteomes" id="UP001175271">
    <property type="component" value="Unassembled WGS sequence"/>
</dbReference>
<protein>
    <submittedName>
        <fullName evidence="2">Uncharacterized protein</fullName>
    </submittedName>
</protein>
<evidence type="ECO:0000313" key="3">
    <source>
        <dbReference type="Proteomes" id="UP001175271"/>
    </source>
</evidence>
<reference evidence="2" key="1">
    <citation type="submission" date="2023-06" db="EMBL/GenBank/DDBJ databases">
        <title>Genomic analysis of the entomopathogenic nematode Steinernema hermaphroditum.</title>
        <authorList>
            <person name="Schwarz E.M."/>
            <person name="Heppert J.K."/>
            <person name="Baniya A."/>
            <person name="Schwartz H.T."/>
            <person name="Tan C.-H."/>
            <person name="Antoshechkin I."/>
            <person name="Sternberg P.W."/>
            <person name="Goodrich-Blair H."/>
            <person name="Dillman A.R."/>
        </authorList>
    </citation>
    <scope>NUCLEOTIDE SEQUENCE</scope>
    <source>
        <strain evidence="2">PS9179</strain>
        <tissue evidence="2">Whole animal</tissue>
    </source>
</reference>
<organism evidence="2 3">
    <name type="scientific">Steinernema hermaphroditum</name>
    <dbReference type="NCBI Taxonomy" id="289476"/>
    <lineage>
        <taxon>Eukaryota</taxon>
        <taxon>Metazoa</taxon>
        <taxon>Ecdysozoa</taxon>
        <taxon>Nematoda</taxon>
        <taxon>Chromadorea</taxon>
        <taxon>Rhabditida</taxon>
        <taxon>Tylenchina</taxon>
        <taxon>Panagrolaimomorpha</taxon>
        <taxon>Strongyloidoidea</taxon>
        <taxon>Steinernematidae</taxon>
        <taxon>Steinernema</taxon>
    </lineage>
</organism>
<comment type="caution">
    <text evidence="2">The sequence shown here is derived from an EMBL/GenBank/DDBJ whole genome shotgun (WGS) entry which is preliminary data.</text>
</comment>
<name>A0AA39I6F5_9BILA</name>
<evidence type="ECO:0000256" key="1">
    <source>
        <dbReference type="SAM" id="MobiDB-lite"/>
    </source>
</evidence>
<proteinExistence type="predicted"/>
<feature type="compositionally biased region" description="Basic and acidic residues" evidence="1">
    <location>
        <begin position="9"/>
        <end position="27"/>
    </location>
</feature>
<gene>
    <name evidence="2" type="ORF">QR680_013714</name>
</gene>
<keyword evidence="3" id="KW-1185">Reference proteome</keyword>